<comment type="caution">
    <text evidence="2">The sequence shown here is derived from an EMBL/GenBank/DDBJ whole genome shotgun (WGS) entry which is preliminary data.</text>
</comment>
<proteinExistence type="predicted"/>
<protein>
    <recommendedName>
        <fullName evidence="1">DUF7661 domain-containing protein</fullName>
    </recommendedName>
</protein>
<feature type="domain" description="DUF7661" evidence="1">
    <location>
        <begin position="1"/>
        <end position="70"/>
    </location>
</feature>
<gene>
    <name evidence="2" type="ORF">OHT75_03175</name>
</gene>
<accession>A0ABT3I5Y6</accession>
<evidence type="ECO:0000313" key="2">
    <source>
        <dbReference type="EMBL" id="MCW3171480.1"/>
    </source>
</evidence>
<dbReference type="Proteomes" id="UP001163714">
    <property type="component" value="Unassembled WGS sequence"/>
</dbReference>
<keyword evidence="3" id="KW-1185">Reference proteome</keyword>
<evidence type="ECO:0000313" key="3">
    <source>
        <dbReference type="Proteomes" id="UP001163714"/>
    </source>
</evidence>
<name>A0ABT3I5Y6_9GAMM</name>
<evidence type="ECO:0000259" key="1">
    <source>
        <dbReference type="Pfam" id="PF24697"/>
    </source>
</evidence>
<organism evidence="2 3">
    <name type="scientific">Shewanella subflava</name>
    <dbReference type="NCBI Taxonomy" id="2986476"/>
    <lineage>
        <taxon>Bacteria</taxon>
        <taxon>Pseudomonadati</taxon>
        <taxon>Pseudomonadota</taxon>
        <taxon>Gammaproteobacteria</taxon>
        <taxon>Alteromonadales</taxon>
        <taxon>Shewanellaceae</taxon>
        <taxon>Shewanella</taxon>
    </lineage>
</organism>
<dbReference type="InterPro" id="IPR056078">
    <property type="entry name" value="DUF7661"/>
</dbReference>
<dbReference type="Pfam" id="PF24697">
    <property type="entry name" value="DUF7661"/>
    <property type="match status" value="1"/>
</dbReference>
<sequence>MAKFDVFGTTMIAIQHQDQWQLSIDSGLGLRRPVKDVVLPPSLDENELAQYLGDIYHEWATDRHPHIVKLS</sequence>
<reference evidence="2" key="1">
    <citation type="submission" date="2022-10" db="EMBL/GenBank/DDBJ databases">
        <title>Shewanella flava sp. nov, isolated from the estuary of the Fenhe River into the Yellow River.</title>
        <authorList>
            <person name="Li Y."/>
        </authorList>
    </citation>
    <scope>NUCLEOTIDE SEQUENCE</scope>
    <source>
        <strain evidence="2">FYR11-62</strain>
    </source>
</reference>
<dbReference type="EMBL" id="JAPDMX010000003">
    <property type="protein sequence ID" value="MCW3171480.1"/>
    <property type="molecule type" value="Genomic_DNA"/>
</dbReference>
<dbReference type="RefSeq" id="WP_264724991.1">
    <property type="nucleotide sequence ID" value="NZ_JAPDMX010000003.1"/>
</dbReference>